<name>A0ABT8M393_9EURY</name>
<dbReference type="PRINTS" id="PR00080">
    <property type="entry name" value="SDRFAMILY"/>
</dbReference>
<dbReference type="SUPFAM" id="SSF51735">
    <property type="entry name" value="NAD(P)-binding Rossmann-fold domains"/>
    <property type="match status" value="1"/>
</dbReference>
<accession>A0ABT8M393</accession>
<dbReference type="PRINTS" id="PR00081">
    <property type="entry name" value="GDHRDH"/>
</dbReference>
<reference evidence="2" key="1">
    <citation type="submission" date="2019-05" db="EMBL/GenBank/DDBJ databases">
        <title>Isolation and characterization of methanogens from the cold seep sediment at Four-Way Closure Ridge.</title>
        <authorList>
            <person name="You Y.-T."/>
            <person name="Chen S.-C."/>
            <person name="Zhang W.-L."/>
            <person name="Lai M.-C."/>
        </authorList>
    </citation>
    <scope>NUCLEOTIDE SEQUENCE</scope>
    <source>
        <strain evidence="2">FWC-SCC3</strain>
    </source>
</reference>
<evidence type="ECO:0000313" key="3">
    <source>
        <dbReference type="Proteomes" id="UP001168423"/>
    </source>
</evidence>
<dbReference type="Proteomes" id="UP001168423">
    <property type="component" value="Unassembled WGS sequence"/>
</dbReference>
<proteinExistence type="inferred from homology"/>
<evidence type="ECO:0000313" key="2">
    <source>
        <dbReference type="EMBL" id="MDN7012961.1"/>
    </source>
</evidence>
<organism evidence="2 3">
    <name type="scientific">Methanoculleus methanifontis</name>
    <dbReference type="NCBI Taxonomy" id="2584086"/>
    <lineage>
        <taxon>Archaea</taxon>
        <taxon>Methanobacteriati</taxon>
        <taxon>Methanobacteriota</taxon>
        <taxon>Stenosarchaea group</taxon>
        <taxon>Methanomicrobia</taxon>
        <taxon>Methanomicrobiales</taxon>
        <taxon>Methanomicrobiaceae</taxon>
        <taxon>Methanoculleus</taxon>
    </lineage>
</organism>
<sequence length="251" mass="26722">MFDLHGRVAAVTGASSGIGVQMAKALAGQGADLAIMARRKEKLDEVAEEIRALGVRCLAVQCDVTSTESIKNAVGEIVKEYGKVDILLNNAGNAHMAPFLDYSDEGWESTIAVDLTAVFKVAREFAKVMVKNNYGRIINTASMYGLVGATASTVGYQAAKGGVVNVTRQMAVELAQYNITVNAICPGFFPTPLTKSALESPEWKTYVKAMVPMNRNGRDGELNPAVVYLASDEASYTTGTTTVVDGGYTCM</sequence>
<gene>
    <name evidence="2" type="ORF">FGW20_07890</name>
</gene>
<dbReference type="EMBL" id="VCYI01000009">
    <property type="protein sequence ID" value="MDN7012961.1"/>
    <property type="molecule type" value="Genomic_DNA"/>
</dbReference>
<evidence type="ECO:0000256" key="1">
    <source>
        <dbReference type="ARBA" id="ARBA00006484"/>
    </source>
</evidence>
<protein>
    <submittedName>
        <fullName evidence="2">SDR family oxidoreductase</fullName>
    </submittedName>
</protein>
<dbReference type="InterPro" id="IPR036291">
    <property type="entry name" value="NAD(P)-bd_dom_sf"/>
</dbReference>
<keyword evidence="3" id="KW-1185">Reference proteome</keyword>
<comment type="similarity">
    <text evidence="1">Belongs to the short-chain dehydrogenases/reductases (SDR) family.</text>
</comment>
<dbReference type="Pfam" id="PF13561">
    <property type="entry name" value="adh_short_C2"/>
    <property type="match status" value="1"/>
</dbReference>
<dbReference type="NCBIfam" id="NF005559">
    <property type="entry name" value="PRK07231.1"/>
    <property type="match status" value="1"/>
</dbReference>
<dbReference type="InterPro" id="IPR050259">
    <property type="entry name" value="SDR"/>
</dbReference>
<dbReference type="PANTHER" id="PTHR42879">
    <property type="entry name" value="3-OXOACYL-(ACYL-CARRIER-PROTEIN) REDUCTASE"/>
    <property type="match status" value="1"/>
</dbReference>
<dbReference type="InterPro" id="IPR002347">
    <property type="entry name" value="SDR_fam"/>
</dbReference>
<dbReference type="PANTHER" id="PTHR42879:SF2">
    <property type="entry name" value="3-OXOACYL-[ACYL-CARRIER-PROTEIN] REDUCTASE FABG"/>
    <property type="match status" value="1"/>
</dbReference>
<comment type="caution">
    <text evidence="2">The sequence shown here is derived from an EMBL/GenBank/DDBJ whole genome shotgun (WGS) entry which is preliminary data.</text>
</comment>
<dbReference type="Gene3D" id="3.40.50.720">
    <property type="entry name" value="NAD(P)-binding Rossmann-like Domain"/>
    <property type="match status" value="1"/>
</dbReference>